<organism evidence="1">
    <name type="scientific">Rhizophora mucronata</name>
    <name type="common">Asiatic mangrove</name>
    <dbReference type="NCBI Taxonomy" id="61149"/>
    <lineage>
        <taxon>Eukaryota</taxon>
        <taxon>Viridiplantae</taxon>
        <taxon>Streptophyta</taxon>
        <taxon>Embryophyta</taxon>
        <taxon>Tracheophyta</taxon>
        <taxon>Spermatophyta</taxon>
        <taxon>Magnoliopsida</taxon>
        <taxon>eudicotyledons</taxon>
        <taxon>Gunneridae</taxon>
        <taxon>Pentapetalae</taxon>
        <taxon>rosids</taxon>
        <taxon>fabids</taxon>
        <taxon>Malpighiales</taxon>
        <taxon>Rhizophoraceae</taxon>
        <taxon>Rhizophora</taxon>
    </lineage>
</organism>
<proteinExistence type="predicted"/>
<dbReference type="EMBL" id="GGEC01006540">
    <property type="protein sequence ID" value="MBW87023.1"/>
    <property type="molecule type" value="Transcribed_RNA"/>
</dbReference>
<evidence type="ECO:0000313" key="1">
    <source>
        <dbReference type="EMBL" id="MBW87023.1"/>
    </source>
</evidence>
<accession>A0A2P2J0N3</accession>
<sequence length="40" mass="4476">MEPSLNFRANVERPSLFSPVPFLQAKVIPRLSILVSFMSG</sequence>
<name>A0A2P2J0N3_RHIMU</name>
<dbReference type="AlphaFoldDB" id="A0A2P2J0N3"/>
<protein>
    <submittedName>
        <fullName evidence="1">Uncharacterized protein</fullName>
    </submittedName>
</protein>
<reference evidence="1" key="1">
    <citation type="submission" date="2018-02" db="EMBL/GenBank/DDBJ databases">
        <title>Rhizophora mucronata_Transcriptome.</title>
        <authorList>
            <person name="Meera S.P."/>
            <person name="Sreeshan A."/>
            <person name="Augustine A."/>
        </authorList>
    </citation>
    <scope>NUCLEOTIDE SEQUENCE</scope>
    <source>
        <tissue evidence="1">Leaf</tissue>
    </source>
</reference>